<dbReference type="RefSeq" id="XP_040720061.1">
    <property type="nucleotide sequence ID" value="XM_040865848.1"/>
</dbReference>
<name>A0A1Y2EEW7_9PEZI</name>
<evidence type="ECO:0008006" key="4">
    <source>
        <dbReference type="Google" id="ProtNLM"/>
    </source>
</evidence>
<dbReference type="Proteomes" id="UP000193689">
    <property type="component" value="Unassembled WGS sequence"/>
</dbReference>
<dbReference type="EMBL" id="MCFJ01000002">
    <property type="protein sequence ID" value="ORY70111.1"/>
    <property type="molecule type" value="Genomic_DNA"/>
</dbReference>
<comment type="caution">
    <text evidence="2">The sequence shown here is derived from an EMBL/GenBank/DDBJ whole genome shotgun (WGS) entry which is preliminary data.</text>
</comment>
<evidence type="ECO:0000313" key="2">
    <source>
        <dbReference type="EMBL" id="ORY70111.1"/>
    </source>
</evidence>
<keyword evidence="3" id="KW-1185">Reference proteome</keyword>
<evidence type="ECO:0000256" key="1">
    <source>
        <dbReference type="SAM" id="SignalP"/>
    </source>
</evidence>
<dbReference type="GeneID" id="63782060"/>
<protein>
    <recommendedName>
        <fullName evidence="4">Secreted protein</fullName>
    </recommendedName>
</protein>
<evidence type="ECO:0000313" key="3">
    <source>
        <dbReference type="Proteomes" id="UP000193689"/>
    </source>
</evidence>
<gene>
    <name evidence="2" type="ORF">BCR38DRAFT_99920</name>
</gene>
<dbReference type="AlphaFoldDB" id="A0A1Y2EEW7"/>
<keyword evidence="1" id="KW-0732">Signal</keyword>
<accession>A0A1Y2EEW7</accession>
<sequence>MHVWPMRMETFFPLLLSIWFLSLELFLRVPRYPGFNSDWERTLDLVHRYLNLQVESELSYQLPGCERESISYIATYRISRTHILHSTRDLGLLEIQTSSTARRLSFSV</sequence>
<reference evidence="2 3" key="1">
    <citation type="submission" date="2016-07" db="EMBL/GenBank/DDBJ databases">
        <title>Pervasive Adenine N6-methylation of Active Genes in Fungi.</title>
        <authorList>
            <consortium name="DOE Joint Genome Institute"/>
            <person name="Mondo S.J."/>
            <person name="Dannebaum R.O."/>
            <person name="Kuo R.C."/>
            <person name="Labutti K."/>
            <person name="Haridas S."/>
            <person name="Kuo A."/>
            <person name="Salamov A."/>
            <person name="Ahrendt S.R."/>
            <person name="Lipzen A."/>
            <person name="Sullivan W."/>
            <person name="Andreopoulos W.B."/>
            <person name="Clum A."/>
            <person name="Lindquist E."/>
            <person name="Daum C."/>
            <person name="Ramamoorthy G.K."/>
            <person name="Gryganskyi A."/>
            <person name="Culley D."/>
            <person name="Magnuson J.K."/>
            <person name="James T.Y."/>
            <person name="O'Malley M.A."/>
            <person name="Stajich J.E."/>
            <person name="Spatafora J.W."/>
            <person name="Visel A."/>
            <person name="Grigoriev I.V."/>
        </authorList>
    </citation>
    <scope>NUCLEOTIDE SEQUENCE [LARGE SCALE GENOMIC DNA]</scope>
    <source>
        <strain evidence="2 3">CBS 129021</strain>
    </source>
</reference>
<feature type="chain" id="PRO_5012056325" description="Secreted protein" evidence="1">
    <location>
        <begin position="25"/>
        <end position="108"/>
    </location>
</feature>
<organism evidence="2 3">
    <name type="scientific">Pseudomassariella vexata</name>
    <dbReference type="NCBI Taxonomy" id="1141098"/>
    <lineage>
        <taxon>Eukaryota</taxon>
        <taxon>Fungi</taxon>
        <taxon>Dikarya</taxon>
        <taxon>Ascomycota</taxon>
        <taxon>Pezizomycotina</taxon>
        <taxon>Sordariomycetes</taxon>
        <taxon>Xylariomycetidae</taxon>
        <taxon>Amphisphaeriales</taxon>
        <taxon>Pseudomassariaceae</taxon>
        <taxon>Pseudomassariella</taxon>
    </lineage>
</organism>
<feature type="signal peptide" evidence="1">
    <location>
        <begin position="1"/>
        <end position="24"/>
    </location>
</feature>
<proteinExistence type="predicted"/>
<dbReference type="InParanoid" id="A0A1Y2EEW7"/>